<feature type="region of interest" description="Disordered" evidence="1">
    <location>
        <begin position="59"/>
        <end position="82"/>
    </location>
</feature>
<gene>
    <name evidence="2" type="ORF">ASCRUDRAFT_128529</name>
</gene>
<name>A0A1D2V9P9_9ASCO</name>
<proteinExistence type="predicted"/>
<feature type="compositionally biased region" description="Basic and acidic residues" evidence="1">
    <location>
        <begin position="72"/>
        <end position="82"/>
    </location>
</feature>
<dbReference type="InParanoid" id="A0A1D2V9P9"/>
<dbReference type="EMBL" id="KV454494">
    <property type="protein sequence ID" value="ODV58193.1"/>
    <property type="molecule type" value="Genomic_DNA"/>
</dbReference>
<accession>A0A1D2V9P9</accession>
<dbReference type="Proteomes" id="UP000095038">
    <property type="component" value="Unassembled WGS sequence"/>
</dbReference>
<feature type="compositionally biased region" description="Basic residues" evidence="1">
    <location>
        <begin position="59"/>
        <end position="71"/>
    </location>
</feature>
<dbReference type="RefSeq" id="XP_020044500.1">
    <property type="nucleotide sequence ID" value="XM_020188992.1"/>
</dbReference>
<dbReference type="GeneID" id="30962628"/>
<reference evidence="3" key="1">
    <citation type="submission" date="2016-05" db="EMBL/GenBank/DDBJ databases">
        <title>Comparative genomics of biotechnologically important yeasts.</title>
        <authorList>
            <consortium name="DOE Joint Genome Institute"/>
            <person name="Riley R."/>
            <person name="Haridas S."/>
            <person name="Wolfe K.H."/>
            <person name="Lopes M.R."/>
            <person name="Hittinger C.T."/>
            <person name="Goker M."/>
            <person name="Salamov A."/>
            <person name="Wisecaver J."/>
            <person name="Long T.M."/>
            <person name="Aerts A.L."/>
            <person name="Barry K."/>
            <person name="Choi C."/>
            <person name="Clum A."/>
            <person name="Coughlan A.Y."/>
            <person name="Deshpande S."/>
            <person name="Douglass A.P."/>
            <person name="Hanson S.J."/>
            <person name="Klenk H.-P."/>
            <person name="Labutti K."/>
            <person name="Lapidus A."/>
            <person name="Lindquist E."/>
            <person name="Lipzen A."/>
            <person name="Meier-Kolthoff J.P."/>
            <person name="Ohm R.A."/>
            <person name="Otillar R.P."/>
            <person name="Pangilinan J."/>
            <person name="Peng Y."/>
            <person name="Rokas A."/>
            <person name="Rosa C.A."/>
            <person name="Scheuner C."/>
            <person name="Sibirny A.A."/>
            <person name="Slot J.C."/>
            <person name="Stielow J.B."/>
            <person name="Sun H."/>
            <person name="Kurtzman C.P."/>
            <person name="Blackwell M."/>
            <person name="Grigoriev I.V."/>
            <person name="Jeffries T.W."/>
        </authorList>
    </citation>
    <scope>NUCLEOTIDE SEQUENCE [LARGE SCALE GENOMIC DNA]</scope>
    <source>
        <strain evidence="3">DSM 1968</strain>
    </source>
</reference>
<sequence length="82" mass="9550">MLSSIGCFQRVLYVWCLNQILQITDRRKTKRNTVNKQSSSSDHVMELCIAQFLCKGTKNTRSRRAPKHSPKHIKDIHTHSKN</sequence>
<keyword evidence="3" id="KW-1185">Reference proteome</keyword>
<protein>
    <submittedName>
        <fullName evidence="2">Uncharacterized protein</fullName>
    </submittedName>
</protein>
<evidence type="ECO:0000313" key="3">
    <source>
        <dbReference type="Proteomes" id="UP000095038"/>
    </source>
</evidence>
<organism evidence="2 3">
    <name type="scientific">Ascoidea rubescens DSM 1968</name>
    <dbReference type="NCBI Taxonomy" id="1344418"/>
    <lineage>
        <taxon>Eukaryota</taxon>
        <taxon>Fungi</taxon>
        <taxon>Dikarya</taxon>
        <taxon>Ascomycota</taxon>
        <taxon>Saccharomycotina</taxon>
        <taxon>Saccharomycetes</taxon>
        <taxon>Ascoideaceae</taxon>
        <taxon>Ascoidea</taxon>
    </lineage>
</organism>
<evidence type="ECO:0000256" key="1">
    <source>
        <dbReference type="SAM" id="MobiDB-lite"/>
    </source>
</evidence>
<dbReference type="AlphaFoldDB" id="A0A1D2V9P9"/>
<evidence type="ECO:0000313" key="2">
    <source>
        <dbReference type="EMBL" id="ODV58193.1"/>
    </source>
</evidence>